<dbReference type="InterPro" id="IPR011268">
    <property type="entry name" value="Purine_phosphorylase"/>
</dbReference>
<dbReference type="InterPro" id="IPR011270">
    <property type="entry name" value="Pur_Nuc_Pase_Ino/Guo-sp"/>
</dbReference>
<dbReference type="FunFam" id="3.40.50.1580:FF:000010">
    <property type="entry name" value="Purine nucleoside phosphorylase"/>
    <property type="match status" value="1"/>
</dbReference>
<dbReference type="Proteomes" id="UP000593802">
    <property type="component" value="Chromosome"/>
</dbReference>
<dbReference type="RefSeq" id="WP_200759893.1">
    <property type="nucleotide sequence ID" value="NZ_AP023366.1"/>
</dbReference>
<protein>
    <recommendedName>
        <fullName evidence="9">Purine nucleoside phosphorylase</fullName>
        <ecNumber evidence="9">2.4.2.1</ecNumber>
    </recommendedName>
    <alternativeName>
        <fullName evidence="9">Inosine-guanosine phosphorylase</fullName>
    </alternativeName>
</protein>
<evidence type="ECO:0000313" key="12">
    <source>
        <dbReference type="EMBL" id="BCJ85821.1"/>
    </source>
</evidence>
<dbReference type="EMBL" id="AP023366">
    <property type="protein sequence ID" value="BCJ85821.1"/>
    <property type="molecule type" value="Genomic_DNA"/>
</dbReference>
<dbReference type="GO" id="GO:0009116">
    <property type="term" value="P:nucleoside metabolic process"/>
    <property type="evidence" value="ECO:0007669"/>
    <property type="project" value="InterPro"/>
</dbReference>
<dbReference type="InterPro" id="IPR035994">
    <property type="entry name" value="Nucleoside_phosphorylase_sf"/>
</dbReference>
<evidence type="ECO:0000256" key="1">
    <source>
        <dbReference type="ARBA" id="ARBA00002678"/>
    </source>
</evidence>
<evidence type="ECO:0000256" key="2">
    <source>
        <dbReference type="ARBA" id="ARBA00005058"/>
    </source>
</evidence>
<comment type="subunit">
    <text evidence="4">Homotrimer.</text>
</comment>
<keyword evidence="5" id="KW-0597">Phosphoprotein</keyword>
<reference evidence="12 13" key="1">
    <citation type="submission" date="2020-08" db="EMBL/GenBank/DDBJ databases">
        <title>Complete Genome Sequence of Effusibacillus dendaii Strain skT53, Isolated from Farmland soil.</title>
        <authorList>
            <person name="Konishi T."/>
            <person name="Kawasaki H."/>
        </authorList>
    </citation>
    <scope>NUCLEOTIDE SEQUENCE [LARGE SCALE GENOMIC DNA]</scope>
    <source>
        <strain evidence="13">skT53</strain>
    </source>
</reference>
<feature type="binding site" evidence="10">
    <location>
        <position position="30"/>
    </location>
    <ligand>
        <name>phosphate</name>
        <dbReference type="ChEBI" id="CHEBI:43474"/>
    </ligand>
</feature>
<dbReference type="Pfam" id="PF01048">
    <property type="entry name" value="PNP_UDP_1"/>
    <property type="match status" value="1"/>
</dbReference>
<comment type="similarity">
    <text evidence="3 9">Belongs to the PNP/MTAP phosphorylase family.</text>
</comment>
<feature type="binding site" evidence="10">
    <location>
        <begin position="81"/>
        <end position="83"/>
    </location>
    <ligand>
        <name>phosphate</name>
        <dbReference type="ChEBI" id="CHEBI:43474"/>
    </ligand>
</feature>
<evidence type="ECO:0000256" key="9">
    <source>
        <dbReference type="PIRNR" id="PIRNR000477"/>
    </source>
</evidence>
<gene>
    <name evidence="12" type="primary">deoD</name>
    <name evidence="12" type="ORF">skT53_08060</name>
</gene>
<dbReference type="GO" id="GO:0004731">
    <property type="term" value="F:purine-nucleoside phosphorylase activity"/>
    <property type="evidence" value="ECO:0007669"/>
    <property type="project" value="UniProtKB-EC"/>
</dbReference>
<dbReference type="KEGG" id="eff:skT53_08060"/>
<dbReference type="InterPro" id="IPR000845">
    <property type="entry name" value="Nucleoside_phosphorylase_d"/>
</dbReference>
<feature type="binding site" evidence="10">
    <location>
        <position position="61"/>
    </location>
    <ligand>
        <name>phosphate</name>
        <dbReference type="ChEBI" id="CHEBI:43474"/>
    </ligand>
</feature>
<feature type="binding site" evidence="10">
    <location>
        <position position="212"/>
    </location>
    <ligand>
        <name>phosphate</name>
        <dbReference type="ChEBI" id="CHEBI:43474"/>
    </ligand>
</feature>
<evidence type="ECO:0000256" key="10">
    <source>
        <dbReference type="PIRSR" id="PIRSR000477-2"/>
    </source>
</evidence>
<evidence type="ECO:0000256" key="6">
    <source>
        <dbReference type="ARBA" id="ARBA00022676"/>
    </source>
</evidence>
<feature type="domain" description="Nucleoside phosphorylase" evidence="11">
    <location>
        <begin position="23"/>
        <end position="270"/>
    </location>
</feature>
<keyword evidence="13" id="KW-1185">Reference proteome</keyword>
<evidence type="ECO:0000313" key="13">
    <source>
        <dbReference type="Proteomes" id="UP000593802"/>
    </source>
</evidence>
<feature type="binding site" evidence="10">
    <location>
        <position position="113"/>
    </location>
    <ligand>
        <name>phosphate</name>
        <dbReference type="ChEBI" id="CHEBI:43474"/>
    </ligand>
</feature>
<evidence type="ECO:0000256" key="4">
    <source>
        <dbReference type="ARBA" id="ARBA00011233"/>
    </source>
</evidence>
<dbReference type="NCBIfam" id="TIGR01700">
    <property type="entry name" value="PNPH"/>
    <property type="match status" value="1"/>
</dbReference>
<dbReference type="GO" id="GO:0005737">
    <property type="term" value="C:cytoplasm"/>
    <property type="evidence" value="ECO:0007669"/>
    <property type="project" value="TreeGrafter"/>
</dbReference>
<dbReference type="NCBIfam" id="TIGR01697">
    <property type="entry name" value="PNPH-PUNA-XAPA"/>
    <property type="match status" value="1"/>
</dbReference>
<dbReference type="NCBIfam" id="NF006054">
    <property type="entry name" value="PRK08202.1"/>
    <property type="match status" value="1"/>
</dbReference>
<keyword evidence="7 9" id="KW-0808">Transferase</keyword>
<evidence type="ECO:0000256" key="8">
    <source>
        <dbReference type="ARBA" id="ARBA00048556"/>
    </source>
</evidence>
<evidence type="ECO:0000259" key="11">
    <source>
        <dbReference type="Pfam" id="PF01048"/>
    </source>
</evidence>
<accession>A0A7I8DD54</accession>
<dbReference type="UniPathway" id="UPA00606"/>
<dbReference type="PANTHER" id="PTHR11904">
    <property type="entry name" value="METHYLTHIOADENOSINE/PURINE NUCLEOSIDE PHOSPHORYLASE"/>
    <property type="match status" value="1"/>
</dbReference>
<organism evidence="12 13">
    <name type="scientific">Effusibacillus dendaii</name>
    <dbReference type="NCBI Taxonomy" id="2743772"/>
    <lineage>
        <taxon>Bacteria</taxon>
        <taxon>Bacillati</taxon>
        <taxon>Bacillota</taxon>
        <taxon>Bacilli</taxon>
        <taxon>Bacillales</taxon>
        <taxon>Alicyclobacillaceae</taxon>
        <taxon>Effusibacillus</taxon>
    </lineage>
</organism>
<proteinExistence type="inferred from homology"/>
<dbReference type="PIRSF" id="PIRSF000477">
    <property type="entry name" value="PurNPase"/>
    <property type="match status" value="1"/>
</dbReference>
<feature type="binding site" evidence="10">
    <location>
        <position position="193"/>
    </location>
    <ligand>
        <name>a purine D-ribonucleoside</name>
        <dbReference type="ChEBI" id="CHEBI:142355"/>
    </ligand>
</feature>
<keyword evidence="6 9" id="KW-0328">Glycosyltransferase</keyword>
<dbReference type="SUPFAM" id="SSF53167">
    <property type="entry name" value="Purine and uridine phosphorylases"/>
    <property type="match status" value="1"/>
</dbReference>
<dbReference type="Gene3D" id="3.40.50.1580">
    <property type="entry name" value="Nucleoside phosphorylase domain"/>
    <property type="match status" value="1"/>
</dbReference>
<comment type="pathway">
    <text evidence="2 9">Purine metabolism; purine nucleoside salvage.</text>
</comment>
<comment type="catalytic activity">
    <reaction evidence="8">
        <text>a purine 2'-deoxy-D-ribonucleoside + phosphate = a purine nucleobase + 2-deoxy-alpha-D-ribose 1-phosphate</text>
        <dbReference type="Rhea" id="RHEA:36431"/>
        <dbReference type="ChEBI" id="CHEBI:26386"/>
        <dbReference type="ChEBI" id="CHEBI:43474"/>
        <dbReference type="ChEBI" id="CHEBI:57259"/>
        <dbReference type="ChEBI" id="CHEBI:142361"/>
        <dbReference type="EC" id="2.4.2.1"/>
    </reaction>
</comment>
<dbReference type="EC" id="2.4.2.1" evidence="9"/>
<dbReference type="PANTHER" id="PTHR11904:SF9">
    <property type="entry name" value="PURINE NUCLEOSIDE PHOSPHORYLASE-RELATED"/>
    <property type="match status" value="1"/>
</dbReference>
<name>A0A7I8DD54_9BACL</name>
<sequence length="272" mass="29648">MNLLNQIDESASVIRKQISGTPKIGLVLGSGLGILAEEVENAVTIPYDTIPHFPVSTVEGHAGQFVFGRFAGQMVAMMQGRFHFYEGYSVGQVTFPIRVMKRLGIDTAVITNASGGINKDFAAGDLMLIRDHINLTGQNPLIGPNHPELGVRFPDMSNAYDRDLRELAHRLANQLSIPLQEGVYAGLTGPSYETPAEIRMLRQLGADAVGMSTVPEVIVAKHMGMRVLGISCISNLAAGILDQPLSHQEVMETAERVKESFSRLVREIVREL</sequence>
<evidence type="ECO:0000256" key="3">
    <source>
        <dbReference type="ARBA" id="ARBA00006751"/>
    </source>
</evidence>
<comment type="function">
    <text evidence="1">The purine nucleoside phosphorylases catalyze the phosphorolytic breakdown of the N-glycosidic bond in the beta-(deoxy)ribonucleoside molecules, with the formation of the corresponding free purine bases and pentose-1-phosphate. Cleaves guanosine, inosine, 2'-deoxyguanosine and 2'-deoxyinosine.</text>
</comment>
<dbReference type="CDD" id="cd09009">
    <property type="entry name" value="PNP-EcPNPII_like"/>
    <property type="match status" value="1"/>
</dbReference>
<evidence type="ECO:0000256" key="5">
    <source>
        <dbReference type="ARBA" id="ARBA00022553"/>
    </source>
</evidence>
<evidence type="ECO:0000256" key="7">
    <source>
        <dbReference type="ARBA" id="ARBA00022679"/>
    </source>
</evidence>
<feature type="binding site" evidence="10">
    <location>
        <position position="235"/>
    </location>
    <ligand>
        <name>a purine D-ribonucleoside</name>
        <dbReference type="ChEBI" id="CHEBI:142355"/>
    </ligand>
</feature>
<dbReference type="AlphaFoldDB" id="A0A7I8DD54"/>